<proteinExistence type="predicted"/>
<sequence>MEISQDLSIDLYATTQDVAPSDPTSIKNSRVDWLPLDILFIIFERYLLEETPKYPVETLLLVCKSWTQAAVSLPRLWSTFEMQVNDFKFWRDCISRRLNRCSGDTLIDIDIRLSASSFQGTVEKMETSGLYNDILALLTGPKGEVARRWRNFIAWDPYGEYDFEDRSRFFSFPTPFLQKFQVHSFTSSPPFLPEVPSLQIFYAIYGDFASLPDLSTAIDVTLDPQSNPQSALMNAPLLVSLTIQQSYSLIVQEPHQYRLSSSHPRLESLHLTKGLFENGLEGFSVPALKCLLVEFSFRAEFQSILSCKGFPIGDLREVTICLYGPPGEIIDIYLDGVHQFLLAAKKATTLELIGTFGITLILKHLEVEPQDLFQDRSVTLKIRENEIELKPGYHWGTAFSSLRDLDTMTDIISDFRTMYKARGAMSTNFIRHPIIDDTKASKPAPVKSAKANYLPLDILYIIFEEYVLEETPRYPVETLLLVCKSWMQAALSLPRLWSTFKMRVNELKFGKDCISRRLGRCPNDTLVDIEITLPIRCSPGMTKEEVSNLYNNILELLAGPKGEVAWRWRSFTGWDLSGLFGLEDRSRFFGFPTPFLETFRVYSFISSSPILPKVPSLRVFCAIYSTFACLPDLSTATEVILDPQSTSQLALMNAPLLVSLKIQKPYGPLHEDFLSIGFRQAIPIWSHST</sequence>
<evidence type="ECO:0008006" key="3">
    <source>
        <dbReference type="Google" id="ProtNLM"/>
    </source>
</evidence>
<keyword evidence="2" id="KW-1185">Reference proteome</keyword>
<dbReference type="PANTHER" id="PTHR38926:SF5">
    <property type="entry name" value="F-BOX AND LEUCINE-RICH REPEAT PROTEIN 6"/>
    <property type="match status" value="1"/>
</dbReference>
<gene>
    <name evidence="1" type="ORF">M408DRAFT_30901</name>
</gene>
<evidence type="ECO:0000313" key="2">
    <source>
        <dbReference type="Proteomes" id="UP000054097"/>
    </source>
</evidence>
<protein>
    <recommendedName>
        <fullName evidence="3">F-box domain-containing protein</fullName>
    </recommendedName>
</protein>
<dbReference type="OrthoDB" id="3365698at2759"/>
<dbReference type="EMBL" id="KN824536">
    <property type="protein sequence ID" value="KIM19818.1"/>
    <property type="molecule type" value="Genomic_DNA"/>
</dbReference>
<reference evidence="2" key="2">
    <citation type="submission" date="2015-01" db="EMBL/GenBank/DDBJ databases">
        <title>Evolutionary Origins and Diversification of the Mycorrhizal Mutualists.</title>
        <authorList>
            <consortium name="DOE Joint Genome Institute"/>
            <consortium name="Mycorrhizal Genomics Consortium"/>
            <person name="Kohler A."/>
            <person name="Kuo A."/>
            <person name="Nagy L.G."/>
            <person name="Floudas D."/>
            <person name="Copeland A."/>
            <person name="Barry K.W."/>
            <person name="Cichocki N."/>
            <person name="Veneault-Fourrey C."/>
            <person name="LaButti K."/>
            <person name="Lindquist E.A."/>
            <person name="Lipzen A."/>
            <person name="Lundell T."/>
            <person name="Morin E."/>
            <person name="Murat C."/>
            <person name="Riley R."/>
            <person name="Ohm R."/>
            <person name="Sun H."/>
            <person name="Tunlid A."/>
            <person name="Henrissat B."/>
            <person name="Grigoriev I.V."/>
            <person name="Hibbett D.S."/>
            <person name="Martin F."/>
        </authorList>
    </citation>
    <scope>NUCLEOTIDE SEQUENCE [LARGE SCALE GENOMIC DNA]</scope>
    <source>
        <strain evidence="2">MAFF 305830</strain>
    </source>
</reference>
<organism evidence="1 2">
    <name type="scientific">Serendipita vermifera MAFF 305830</name>
    <dbReference type="NCBI Taxonomy" id="933852"/>
    <lineage>
        <taxon>Eukaryota</taxon>
        <taxon>Fungi</taxon>
        <taxon>Dikarya</taxon>
        <taxon>Basidiomycota</taxon>
        <taxon>Agaricomycotina</taxon>
        <taxon>Agaricomycetes</taxon>
        <taxon>Sebacinales</taxon>
        <taxon>Serendipitaceae</taxon>
        <taxon>Serendipita</taxon>
    </lineage>
</organism>
<evidence type="ECO:0000313" key="1">
    <source>
        <dbReference type="EMBL" id="KIM19818.1"/>
    </source>
</evidence>
<dbReference type="HOGENOM" id="CLU_399643_0_0_1"/>
<accession>A0A0C2VZV0</accession>
<dbReference type="Proteomes" id="UP000054097">
    <property type="component" value="Unassembled WGS sequence"/>
</dbReference>
<name>A0A0C2VZV0_SERVB</name>
<dbReference type="PANTHER" id="PTHR38926">
    <property type="entry name" value="F-BOX DOMAIN CONTAINING PROTEIN, EXPRESSED"/>
    <property type="match status" value="1"/>
</dbReference>
<reference evidence="1 2" key="1">
    <citation type="submission" date="2014-04" db="EMBL/GenBank/DDBJ databases">
        <authorList>
            <consortium name="DOE Joint Genome Institute"/>
            <person name="Kuo A."/>
            <person name="Zuccaro A."/>
            <person name="Kohler A."/>
            <person name="Nagy L.G."/>
            <person name="Floudas D."/>
            <person name="Copeland A."/>
            <person name="Barry K.W."/>
            <person name="Cichocki N."/>
            <person name="Veneault-Fourrey C."/>
            <person name="LaButti K."/>
            <person name="Lindquist E.A."/>
            <person name="Lipzen A."/>
            <person name="Lundell T."/>
            <person name="Morin E."/>
            <person name="Murat C."/>
            <person name="Sun H."/>
            <person name="Tunlid A."/>
            <person name="Henrissat B."/>
            <person name="Grigoriev I.V."/>
            <person name="Hibbett D.S."/>
            <person name="Martin F."/>
            <person name="Nordberg H.P."/>
            <person name="Cantor M.N."/>
            <person name="Hua S.X."/>
        </authorList>
    </citation>
    <scope>NUCLEOTIDE SEQUENCE [LARGE SCALE GENOMIC DNA]</scope>
    <source>
        <strain evidence="1 2">MAFF 305830</strain>
    </source>
</reference>
<dbReference type="AlphaFoldDB" id="A0A0C2VZV0"/>